<evidence type="ECO:0000313" key="3">
    <source>
        <dbReference type="Proteomes" id="UP001469553"/>
    </source>
</evidence>
<dbReference type="Proteomes" id="UP001469553">
    <property type="component" value="Unassembled WGS sequence"/>
</dbReference>
<evidence type="ECO:0000256" key="1">
    <source>
        <dbReference type="SAM" id="Phobius"/>
    </source>
</evidence>
<evidence type="ECO:0000313" key="2">
    <source>
        <dbReference type="EMBL" id="MEQ2300837.1"/>
    </source>
</evidence>
<dbReference type="EMBL" id="JAHRIP010050521">
    <property type="protein sequence ID" value="MEQ2300837.1"/>
    <property type="molecule type" value="Genomic_DNA"/>
</dbReference>
<keyword evidence="1" id="KW-1133">Transmembrane helix</keyword>
<feature type="transmembrane region" description="Helical" evidence="1">
    <location>
        <begin position="39"/>
        <end position="58"/>
    </location>
</feature>
<protein>
    <submittedName>
        <fullName evidence="2">Uncharacterized protein</fullName>
    </submittedName>
</protein>
<proteinExistence type="predicted"/>
<keyword evidence="3" id="KW-1185">Reference proteome</keyword>
<reference evidence="2 3" key="1">
    <citation type="submission" date="2021-06" db="EMBL/GenBank/DDBJ databases">
        <authorList>
            <person name="Palmer J.M."/>
        </authorList>
    </citation>
    <scope>NUCLEOTIDE SEQUENCE [LARGE SCALE GENOMIC DNA]</scope>
    <source>
        <strain evidence="2 3">AS_MEX2019</strain>
        <tissue evidence="2">Muscle</tissue>
    </source>
</reference>
<feature type="transmembrane region" description="Helical" evidence="1">
    <location>
        <begin position="67"/>
        <end position="88"/>
    </location>
</feature>
<sequence>MLDFGLISFQKSRCLFRSSFANITKHVFFFLATIQNKSYLFSLFPIAVLLTVIFNMLAEVRREQHELLVFWIFCALQLVVNLLGLALLERLVAALNAVRSRIFLGVKCLDFIKTVT</sequence>
<accession>A0ABV0Z3S3</accession>
<name>A0ABV0Z3S3_9TELE</name>
<gene>
    <name evidence="2" type="ORF">AMECASPLE_029946</name>
</gene>
<keyword evidence="1" id="KW-0472">Membrane</keyword>
<keyword evidence="1" id="KW-0812">Transmembrane</keyword>
<comment type="caution">
    <text evidence="2">The sequence shown here is derived from an EMBL/GenBank/DDBJ whole genome shotgun (WGS) entry which is preliminary data.</text>
</comment>
<organism evidence="2 3">
    <name type="scientific">Ameca splendens</name>
    <dbReference type="NCBI Taxonomy" id="208324"/>
    <lineage>
        <taxon>Eukaryota</taxon>
        <taxon>Metazoa</taxon>
        <taxon>Chordata</taxon>
        <taxon>Craniata</taxon>
        <taxon>Vertebrata</taxon>
        <taxon>Euteleostomi</taxon>
        <taxon>Actinopterygii</taxon>
        <taxon>Neopterygii</taxon>
        <taxon>Teleostei</taxon>
        <taxon>Neoteleostei</taxon>
        <taxon>Acanthomorphata</taxon>
        <taxon>Ovalentaria</taxon>
        <taxon>Atherinomorphae</taxon>
        <taxon>Cyprinodontiformes</taxon>
        <taxon>Goodeidae</taxon>
        <taxon>Ameca</taxon>
    </lineage>
</organism>